<name>A0ACA9NUV1_9GLOM</name>
<evidence type="ECO:0000313" key="2">
    <source>
        <dbReference type="Proteomes" id="UP000789860"/>
    </source>
</evidence>
<dbReference type="EMBL" id="CAJVPM010030261">
    <property type="protein sequence ID" value="CAG8676136.1"/>
    <property type="molecule type" value="Genomic_DNA"/>
</dbReference>
<comment type="caution">
    <text evidence="1">The sequence shown here is derived from an EMBL/GenBank/DDBJ whole genome shotgun (WGS) entry which is preliminary data.</text>
</comment>
<protein>
    <submittedName>
        <fullName evidence="1">1474_t:CDS:1</fullName>
    </submittedName>
</protein>
<dbReference type="Proteomes" id="UP000789860">
    <property type="component" value="Unassembled WGS sequence"/>
</dbReference>
<gene>
    <name evidence="1" type="ORF">SCALOS_LOCUS9556</name>
</gene>
<proteinExistence type="predicted"/>
<sequence length="175" mass="20302">NNIIIKLPHPPYCIKDVEIGYIYIKYLLRKKEFTLFKEILNNLVLNFHSLSSPITLDHKSKNPSIDISLLDINVLEEFAYISWKQNNFDNLRWLQKNIIDRINNINSHSNSSTSLISNHNIDAAKLQNFKTLSRWLKNCMKMSTGKDNLPSSSTEVIFKSLNHLANITSRKSSRK</sequence>
<organism evidence="1 2">
    <name type="scientific">Scutellospora calospora</name>
    <dbReference type="NCBI Taxonomy" id="85575"/>
    <lineage>
        <taxon>Eukaryota</taxon>
        <taxon>Fungi</taxon>
        <taxon>Fungi incertae sedis</taxon>
        <taxon>Mucoromycota</taxon>
        <taxon>Glomeromycotina</taxon>
        <taxon>Glomeromycetes</taxon>
        <taxon>Diversisporales</taxon>
        <taxon>Gigasporaceae</taxon>
        <taxon>Scutellospora</taxon>
    </lineage>
</organism>
<keyword evidence="2" id="KW-1185">Reference proteome</keyword>
<evidence type="ECO:0000313" key="1">
    <source>
        <dbReference type="EMBL" id="CAG8676136.1"/>
    </source>
</evidence>
<reference evidence="1" key="1">
    <citation type="submission" date="2021-06" db="EMBL/GenBank/DDBJ databases">
        <authorList>
            <person name="Kallberg Y."/>
            <person name="Tangrot J."/>
            <person name="Rosling A."/>
        </authorList>
    </citation>
    <scope>NUCLEOTIDE SEQUENCE</scope>
    <source>
        <strain evidence="1">AU212A</strain>
    </source>
</reference>
<accession>A0ACA9NUV1</accession>
<feature type="non-terminal residue" evidence="1">
    <location>
        <position position="1"/>
    </location>
</feature>